<dbReference type="Gene3D" id="1.10.510.10">
    <property type="entry name" value="Transferase(Phosphotransferase) domain 1"/>
    <property type="match status" value="1"/>
</dbReference>
<dbReference type="InterPro" id="IPR011009">
    <property type="entry name" value="Kinase-like_dom_sf"/>
</dbReference>
<dbReference type="SUPFAM" id="SSF56112">
    <property type="entry name" value="Protein kinase-like (PK-like)"/>
    <property type="match status" value="1"/>
</dbReference>
<dbReference type="InterPro" id="IPR008266">
    <property type="entry name" value="Tyr_kinase_AS"/>
</dbReference>
<dbReference type="EMBL" id="JAPFFF010000071">
    <property type="protein sequence ID" value="KAK8836037.1"/>
    <property type="molecule type" value="Genomic_DNA"/>
</dbReference>
<dbReference type="InterPro" id="IPR000719">
    <property type="entry name" value="Prot_kinase_dom"/>
</dbReference>
<evidence type="ECO:0000313" key="3">
    <source>
        <dbReference type="EMBL" id="KAK8836037.1"/>
    </source>
</evidence>
<evidence type="ECO:0000313" key="4">
    <source>
        <dbReference type="Proteomes" id="UP001470230"/>
    </source>
</evidence>
<dbReference type="Gene3D" id="1.25.40.10">
    <property type="entry name" value="Tetratricopeptide repeat domain"/>
    <property type="match status" value="1"/>
</dbReference>
<sequence>MKQSILDFQDMLKKKKINTTNKYLNEILCKFDFIFYPEYQKNEKGLKQLENNSKIIVIDERVESDIEYYVACIEYKLIIIPKEDTTDISILRTVFANYDDFDKYFIQDNSNQYEIYREEIRNFSEKFRITNKNFQRFWSIVVNCLSGFLIKKGYKNSRNMHDKYLNEEFSEHQESANFANSSYIELRTLGRGSGGTVKLIYYILKEELYALKLPNVENVQLNQRERNNYLNIRHTFIVHYIGYIKYSNDTKFLILEYVEGETLNKYRLEDLNYQGKCIIIFDLLLAIHYLHSQKYIYRDLSLRNVIINQNKDAILIDFDHVRKENDETENEERTENFYGPEVAPEVRKTYQSDIYSLGYIIHFILYGKAPEINNKMETNEDFLLMSCLDHDPSKRPNLNKIMEVFCIKIFATFKFTGRKEQRLIWLAANQRIPQAQFYLAQDTSKAIHYFSLAANQNMPEAQFNLGVIYYDGQYIKRDINKAIHYYSLAANQNHPQAQFNLGFIYNDGQYIKRDINKAIHYFQLAANLNDPEAQYSLGYIYYSGECIKQNIKKGTYYIMLASINKHRQANFGHGFLLHEGKYVKKDILEAIHYYKEASSFNNQYSKNNLGIIYKHGYDKIEKKLGMAIEYFEEAIRQKNDYLSMYNLAHIYMYDASVEPDLKKAIDLLIRSLKRFKHSFILLCAALLLQYKFNIETIKQELNKRTDIDDISIKILLRSIASIQTQKILSYRCI</sequence>
<dbReference type="InterPro" id="IPR011990">
    <property type="entry name" value="TPR-like_helical_dom_sf"/>
</dbReference>
<proteinExistence type="predicted"/>
<dbReference type="CDD" id="cd00180">
    <property type="entry name" value="PKc"/>
    <property type="match status" value="1"/>
</dbReference>
<dbReference type="PROSITE" id="PS00109">
    <property type="entry name" value="PROTEIN_KINASE_TYR"/>
    <property type="match status" value="1"/>
</dbReference>
<protein>
    <recommendedName>
        <fullName evidence="2">Protein kinase domain-containing protein</fullName>
    </recommendedName>
</protein>
<dbReference type="SMART" id="SM00671">
    <property type="entry name" value="SEL1"/>
    <property type="match status" value="7"/>
</dbReference>
<dbReference type="InterPro" id="IPR052945">
    <property type="entry name" value="Mitotic_Regulator"/>
</dbReference>
<dbReference type="Pfam" id="PF00069">
    <property type="entry name" value="Pkinase"/>
    <property type="match status" value="1"/>
</dbReference>
<keyword evidence="1" id="KW-0067">ATP-binding</keyword>
<gene>
    <name evidence="3" type="ORF">M9Y10_040238</name>
</gene>
<keyword evidence="1" id="KW-0547">Nucleotide-binding</keyword>
<feature type="domain" description="Protein kinase" evidence="2">
    <location>
        <begin position="183"/>
        <end position="411"/>
    </location>
</feature>
<dbReference type="InterPro" id="IPR006597">
    <property type="entry name" value="Sel1-like"/>
</dbReference>
<dbReference type="Proteomes" id="UP001470230">
    <property type="component" value="Unassembled WGS sequence"/>
</dbReference>
<dbReference type="PROSITE" id="PS50011">
    <property type="entry name" value="PROTEIN_KINASE_DOM"/>
    <property type="match status" value="1"/>
</dbReference>
<feature type="binding site" evidence="1">
    <location>
        <position position="212"/>
    </location>
    <ligand>
        <name>ATP</name>
        <dbReference type="ChEBI" id="CHEBI:30616"/>
    </ligand>
</feature>
<dbReference type="PANTHER" id="PTHR43628">
    <property type="entry name" value="ACTIVATOR OF C KINASE PROTEIN 1-RELATED"/>
    <property type="match status" value="1"/>
</dbReference>
<dbReference type="InterPro" id="IPR017441">
    <property type="entry name" value="Protein_kinase_ATP_BS"/>
</dbReference>
<dbReference type="SUPFAM" id="SSF81901">
    <property type="entry name" value="HCP-like"/>
    <property type="match status" value="1"/>
</dbReference>
<evidence type="ECO:0000259" key="2">
    <source>
        <dbReference type="PROSITE" id="PS50011"/>
    </source>
</evidence>
<organism evidence="3 4">
    <name type="scientific">Tritrichomonas musculus</name>
    <dbReference type="NCBI Taxonomy" id="1915356"/>
    <lineage>
        <taxon>Eukaryota</taxon>
        <taxon>Metamonada</taxon>
        <taxon>Parabasalia</taxon>
        <taxon>Tritrichomonadida</taxon>
        <taxon>Tritrichomonadidae</taxon>
        <taxon>Tritrichomonas</taxon>
    </lineage>
</organism>
<dbReference type="PANTHER" id="PTHR43628:SF1">
    <property type="entry name" value="CHITIN SYNTHASE REGULATORY FACTOR 2-RELATED"/>
    <property type="match status" value="1"/>
</dbReference>
<accession>A0ABR2GR30</accession>
<name>A0ABR2GR30_9EUKA</name>
<dbReference type="PROSITE" id="PS00107">
    <property type="entry name" value="PROTEIN_KINASE_ATP"/>
    <property type="match status" value="1"/>
</dbReference>
<reference evidence="3 4" key="1">
    <citation type="submission" date="2024-04" db="EMBL/GenBank/DDBJ databases">
        <title>Tritrichomonas musculus Genome.</title>
        <authorList>
            <person name="Alves-Ferreira E."/>
            <person name="Grigg M."/>
            <person name="Lorenzi H."/>
            <person name="Galac M."/>
        </authorList>
    </citation>
    <scope>NUCLEOTIDE SEQUENCE [LARGE SCALE GENOMIC DNA]</scope>
    <source>
        <strain evidence="3 4">EAF2021</strain>
    </source>
</reference>
<comment type="caution">
    <text evidence="3">The sequence shown here is derived from an EMBL/GenBank/DDBJ whole genome shotgun (WGS) entry which is preliminary data.</text>
</comment>
<evidence type="ECO:0000256" key="1">
    <source>
        <dbReference type="PROSITE-ProRule" id="PRU10141"/>
    </source>
</evidence>
<dbReference type="Pfam" id="PF08238">
    <property type="entry name" value="Sel1"/>
    <property type="match status" value="7"/>
</dbReference>
<keyword evidence="4" id="KW-1185">Reference proteome</keyword>